<evidence type="ECO:0000256" key="1">
    <source>
        <dbReference type="SAM" id="MobiDB-lite"/>
    </source>
</evidence>
<sequence length="91" mass="10447">MSAADLMKRQKALANKVRQMNDGDLMTLFYEASAWRRFKLEQLGNIEREAGQDIVKAEIEKKALEAETKPKTRQKKTGPEPKMEQPRQAEA</sequence>
<evidence type="ECO:0000313" key="3">
    <source>
        <dbReference type="EMBL" id="QJA81880.1"/>
    </source>
</evidence>
<accession>A0A6M3J8V0</accession>
<feature type="region of interest" description="Disordered" evidence="1">
    <location>
        <begin position="63"/>
        <end position="91"/>
    </location>
</feature>
<gene>
    <name evidence="3" type="ORF">MM415A00476_0012</name>
    <name evidence="2" type="ORF">MM415B00342_0021</name>
</gene>
<dbReference type="AlphaFoldDB" id="A0A6M3J8V0"/>
<evidence type="ECO:0000313" key="2">
    <source>
        <dbReference type="EMBL" id="QJA66559.1"/>
    </source>
</evidence>
<dbReference type="EMBL" id="MT141557">
    <property type="protein sequence ID" value="QJA66559.1"/>
    <property type="molecule type" value="Genomic_DNA"/>
</dbReference>
<proteinExistence type="predicted"/>
<feature type="compositionally biased region" description="Basic and acidic residues" evidence="1">
    <location>
        <begin position="77"/>
        <end position="91"/>
    </location>
</feature>
<dbReference type="EMBL" id="MT142473">
    <property type="protein sequence ID" value="QJA81880.1"/>
    <property type="molecule type" value="Genomic_DNA"/>
</dbReference>
<organism evidence="2">
    <name type="scientific">viral metagenome</name>
    <dbReference type="NCBI Taxonomy" id="1070528"/>
    <lineage>
        <taxon>unclassified sequences</taxon>
        <taxon>metagenomes</taxon>
        <taxon>organismal metagenomes</taxon>
    </lineage>
</organism>
<name>A0A6M3J8V0_9ZZZZ</name>
<protein>
    <submittedName>
        <fullName evidence="2">Uncharacterized protein</fullName>
    </submittedName>
</protein>
<reference evidence="2" key="1">
    <citation type="submission" date="2020-03" db="EMBL/GenBank/DDBJ databases">
        <title>The deep terrestrial virosphere.</title>
        <authorList>
            <person name="Holmfeldt K."/>
            <person name="Nilsson E."/>
            <person name="Simone D."/>
            <person name="Lopez-Fernandez M."/>
            <person name="Wu X."/>
            <person name="de Brujin I."/>
            <person name="Lundin D."/>
            <person name="Andersson A."/>
            <person name="Bertilsson S."/>
            <person name="Dopson M."/>
        </authorList>
    </citation>
    <scope>NUCLEOTIDE SEQUENCE</scope>
    <source>
        <strain evidence="3">MM415A00476</strain>
        <strain evidence="2">MM415B00342</strain>
    </source>
</reference>